<dbReference type="Proteomes" id="UP000827872">
    <property type="component" value="Linkage Group LG16"/>
</dbReference>
<proteinExistence type="predicted"/>
<organism evidence="1 2">
    <name type="scientific">Sphaerodactylus townsendi</name>
    <dbReference type="NCBI Taxonomy" id="933632"/>
    <lineage>
        <taxon>Eukaryota</taxon>
        <taxon>Metazoa</taxon>
        <taxon>Chordata</taxon>
        <taxon>Craniata</taxon>
        <taxon>Vertebrata</taxon>
        <taxon>Euteleostomi</taxon>
        <taxon>Lepidosauria</taxon>
        <taxon>Squamata</taxon>
        <taxon>Bifurcata</taxon>
        <taxon>Gekkota</taxon>
        <taxon>Sphaerodactylidae</taxon>
        <taxon>Sphaerodactylus</taxon>
    </lineage>
</organism>
<name>A0ACB8EEA5_9SAUR</name>
<comment type="caution">
    <text evidence="1">The sequence shown here is derived from an EMBL/GenBank/DDBJ whole genome shotgun (WGS) entry which is preliminary data.</text>
</comment>
<evidence type="ECO:0000313" key="2">
    <source>
        <dbReference type="Proteomes" id="UP000827872"/>
    </source>
</evidence>
<sequence>MALNLEEVFLPFILFLRDRKEILCLCTGEGVCVFCKQVTSKKFMLKFPKRMSCRKNILNSVLYCCLAVHTNTGTFLQNSAYSSMIFVETIAKGGGNVTK</sequence>
<accession>A0ACB8EEA5</accession>
<gene>
    <name evidence="1" type="ORF">K3G42_010560</name>
</gene>
<evidence type="ECO:0000313" key="1">
    <source>
        <dbReference type="EMBL" id="KAH7990716.1"/>
    </source>
</evidence>
<keyword evidence="2" id="KW-1185">Reference proteome</keyword>
<protein>
    <submittedName>
        <fullName evidence="1">Uncharacterized protein</fullName>
    </submittedName>
</protein>
<dbReference type="EMBL" id="CM037629">
    <property type="protein sequence ID" value="KAH7990716.1"/>
    <property type="molecule type" value="Genomic_DNA"/>
</dbReference>
<reference evidence="1" key="1">
    <citation type="submission" date="2021-08" db="EMBL/GenBank/DDBJ databases">
        <title>The first chromosome-level gecko genome reveals the dynamic sex chromosomes of Neotropical dwarf geckos (Sphaerodactylidae: Sphaerodactylus).</title>
        <authorList>
            <person name="Pinto B.J."/>
            <person name="Keating S.E."/>
            <person name="Gamble T."/>
        </authorList>
    </citation>
    <scope>NUCLEOTIDE SEQUENCE</scope>
    <source>
        <strain evidence="1">TG3544</strain>
    </source>
</reference>